<evidence type="ECO:0000313" key="2">
    <source>
        <dbReference type="Proteomes" id="UP000320431"/>
    </source>
</evidence>
<proteinExistence type="predicted"/>
<gene>
    <name evidence="1" type="ORF">FKV24_015240</name>
</gene>
<dbReference type="EMBL" id="VICD02000262">
    <property type="protein sequence ID" value="KAB8172194.1"/>
    <property type="molecule type" value="Genomic_DNA"/>
</dbReference>
<accession>A0A508AB65</accession>
<dbReference type="Proteomes" id="UP000320431">
    <property type="component" value="Unassembled WGS sequence"/>
</dbReference>
<comment type="caution">
    <text evidence="1">The sequence shown here is derived from an EMBL/GenBank/DDBJ whole genome shotgun (WGS) entry which is preliminary data.</text>
</comment>
<dbReference type="RefSeq" id="WP_141482994.1">
    <property type="nucleotide sequence ID" value="NZ_VICD02000262.1"/>
</dbReference>
<organism evidence="1 2">
    <name type="scientific">Marilutibacter maris</name>
    <dbReference type="NCBI Taxonomy" id="1605891"/>
    <lineage>
        <taxon>Bacteria</taxon>
        <taxon>Pseudomonadati</taxon>
        <taxon>Pseudomonadota</taxon>
        <taxon>Gammaproteobacteria</taxon>
        <taxon>Lysobacterales</taxon>
        <taxon>Lysobacteraceae</taxon>
        <taxon>Marilutibacter</taxon>
    </lineage>
</organism>
<protein>
    <submittedName>
        <fullName evidence="1">Uncharacterized protein</fullName>
    </submittedName>
</protein>
<evidence type="ECO:0000313" key="1">
    <source>
        <dbReference type="EMBL" id="KAB8172194.1"/>
    </source>
</evidence>
<sequence>MNAQVIVLSACGPNWLFAQDRMRQDVQRHMEVDVEIADSIEALGHVELHDAVLYGIDLRVFEGICEVRLSMYETPESSSRIDATLSMTGVESCLMSVDTPSLLENASAGNVANCRVDVDRGVVRLYLTDGLLEVFASAVSLARDPAQ</sequence>
<name>A0A508AB65_9GAMM</name>
<dbReference type="AlphaFoldDB" id="A0A508AB65"/>
<reference evidence="1 2" key="1">
    <citation type="submission" date="2019-10" db="EMBL/GenBank/DDBJ databases">
        <title>Lysobacter alkalisoli sp. nov., isolated from saline-alkaline soil.</title>
        <authorList>
            <person name="Sun J.-Q."/>
        </authorList>
    </citation>
    <scope>NUCLEOTIDE SEQUENCE [LARGE SCALE GENOMIC DNA]</scope>
    <source>
        <strain evidence="1 2">KCTC 42381</strain>
    </source>
</reference>